<dbReference type="GO" id="GO:0003677">
    <property type="term" value="F:DNA binding"/>
    <property type="evidence" value="ECO:0007669"/>
    <property type="project" value="UniProtKB-KW"/>
</dbReference>
<dbReference type="InterPro" id="IPR005650">
    <property type="entry name" value="BlaI_family"/>
</dbReference>
<gene>
    <name evidence="5" type="ORF">HDA36_001341</name>
</gene>
<evidence type="ECO:0000256" key="4">
    <source>
        <dbReference type="ARBA" id="ARBA00023163"/>
    </source>
</evidence>
<dbReference type="AlphaFoldDB" id="A0A7W8QIS8"/>
<sequence>MAKPMEETGPGLGPLEAAVLDVLWDAGEEVSVRRVVDALPGRTPAYTTISTVLENLRRKGWVDRRRTGRVWFYRPLRDRASYAARRMHGALTDSGDSRAALLRFVDEMSPEEVDVLRSLLADVPREADS</sequence>
<evidence type="ECO:0000313" key="5">
    <source>
        <dbReference type="EMBL" id="MBB5431257.1"/>
    </source>
</evidence>
<comment type="caution">
    <text evidence="5">The sequence shown here is derived from an EMBL/GenBank/DDBJ whole genome shotgun (WGS) entry which is preliminary data.</text>
</comment>
<keyword evidence="2" id="KW-0805">Transcription regulation</keyword>
<keyword evidence="6" id="KW-1185">Reference proteome</keyword>
<dbReference type="GO" id="GO:0045892">
    <property type="term" value="P:negative regulation of DNA-templated transcription"/>
    <property type="evidence" value="ECO:0007669"/>
    <property type="project" value="InterPro"/>
</dbReference>
<keyword evidence="3" id="KW-0238">DNA-binding</keyword>
<evidence type="ECO:0000256" key="2">
    <source>
        <dbReference type="ARBA" id="ARBA00023015"/>
    </source>
</evidence>
<dbReference type="Gene3D" id="1.10.10.10">
    <property type="entry name" value="Winged helix-like DNA-binding domain superfamily/Winged helix DNA-binding domain"/>
    <property type="match status" value="1"/>
</dbReference>
<evidence type="ECO:0000256" key="3">
    <source>
        <dbReference type="ARBA" id="ARBA00023125"/>
    </source>
</evidence>
<reference evidence="5 6" key="1">
    <citation type="submission" date="2020-08" db="EMBL/GenBank/DDBJ databases">
        <title>Sequencing the genomes of 1000 actinobacteria strains.</title>
        <authorList>
            <person name="Klenk H.-P."/>
        </authorList>
    </citation>
    <scope>NUCLEOTIDE SEQUENCE [LARGE SCALE GENOMIC DNA]</scope>
    <source>
        <strain evidence="5 6">DSM 44551</strain>
    </source>
</reference>
<accession>A0A7W8QIS8</accession>
<organism evidence="5 6">
    <name type="scientific">Nocardiopsis composta</name>
    <dbReference type="NCBI Taxonomy" id="157465"/>
    <lineage>
        <taxon>Bacteria</taxon>
        <taxon>Bacillati</taxon>
        <taxon>Actinomycetota</taxon>
        <taxon>Actinomycetes</taxon>
        <taxon>Streptosporangiales</taxon>
        <taxon>Nocardiopsidaceae</taxon>
        <taxon>Nocardiopsis</taxon>
    </lineage>
</organism>
<dbReference type="InterPro" id="IPR036390">
    <property type="entry name" value="WH_DNA-bd_sf"/>
</dbReference>
<name>A0A7W8QIS8_9ACTN</name>
<evidence type="ECO:0000313" key="6">
    <source>
        <dbReference type="Proteomes" id="UP000572635"/>
    </source>
</evidence>
<evidence type="ECO:0000256" key="1">
    <source>
        <dbReference type="ARBA" id="ARBA00011046"/>
    </source>
</evidence>
<dbReference type="Gene3D" id="6.10.140.850">
    <property type="match status" value="1"/>
</dbReference>
<protein>
    <submittedName>
        <fullName evidence="5">Putative transcriptional regulator</fullName>
    </submittedName>
</protein>
<keyword evidence="4" id="KW-0804">Transcription</keyword>
<dbReference type="Proteomes" id="UP000572635">
    <property type="component" value="Unassembled WGS sequence"/>
</dbReference>
<dbReference type="SUPFAM" id="SSF46785">
    <property type="entry name" value="Winged helix' DNA-binding domain"/>
    <property type="match status" value="1"/>
</dbReference>
<dbReference type="EMBL" id="JACHDB010000001">
    <property type="protein sequence ID" value="MBB5431257.1"/>
    <property type="molecule type" value="Genomic_DNA"/>
</dbReference>
<dbReference type="InterPro" id="IPR036388">
    <property type="entry name" value="WH-like_DNA-bd_sf"/>
</dbReference>
<proteinExistence type="inferred from homology"/>
<dbReference type="Pfam" id="PF03965">
    <property type="entry name" value="Penicillinase_R"/>
    <property type="match status" value="1"/>
</dbReference>
<comment type="similarity">
    <text evidence="1">Belongs to the BlaI transcriptional regulatory family.</text>
</comment>